<accession>A0AB35ZHL3</accession>
<organism evidence="1 2">
    <name type="scientific">Segatella copri</name>
    <dbReference type="NCBI Taxonomy" id="165179"/>
    <lineage>
        <taxon>Bacteria</taxon>
        <taxon>Pseudomonadati</taxon>
        <taxon>Bacteroidota</taxon>
        <taxon>Bacteroidia</taxon>
        <taxon>Bacteroidales</taxon>
        <taxon>Prevotellaceae</taxon>
        <taxon>Segatella</taxon>
    </lineage>
</organism>
<comment type="caution">
    <text evidence="1">The sequence shown here is derived from an EMBL/GenBank/DDBJ whole genome shotgun (WGS) entry which is preliminary data.</text>
</comment>
<proteinExistence type="predicted"/>
<dbReference type="AlphaFoldDB" id="A0AB35ZHL3"/>
<dbReference type="Proteomes" id="UP000390763">
    <property type="component" value="Unassembled WGS sequence"/>
</dbReference>
<gene>
    <name evidence="1" type="ORF">F7D62_11640</name>
</gene>
<protein>
    <recommendedName>
        <fullName evidence="3">Restriction endonuclease type IV Mrr domain-containing protein</fullName>
    </recommendedName>
</protein>
<reference evidence="2" key="1">
    <citation type="submission" date="2019-09" db="EMBL/GenBank/DDBJ databases">
        <title>Distinct polysaccharide growth profiles of human intestinal Prevotella copri isolates.</title>
        <authorList>
            <person name="Fehlner-Peach H."/>
            <person name="Magnabosco C."/>
            <person name="Raghavan V."/>
            <person name="Scher J.U."/>
            <person name="Tett A."/>
            <person name="Cox L.M."/>
            <person name="Gottsegen C."/>
            <person name="Watters A."/>
            <person name="Wiltshire- Gordon J.D."/>
            <person name="Segata N."/>
            <person name="Bonneau R."/>
            <person name="Littman D.R."/>
        </authorList>
    </citation>
    <scope>NUCLEOTIDE SEQUENCE [LARGE SCALE GENOMIC DNA]</scope>
    <source>
        <strain evidence="2">iAK279</strain>
    </source>
</reference>
<dbReference type="EMBL" id="VZBT01000085">
    <property type="protein sequence ID" value="MQO04742.1"/>
    <property type="molecule type" value="Genomic_DNA"/>
</dbReference>
<evidence type="ECO:0000313" key="1">
    <source>
        <dbReference type="EMBL" id="MQO04742.1"/>
    </source>
</evidence>
<dbReference type="RefSeq" id="WP_153088812.1">
    <property type="nucleotide sequence ID" value="NZ_VZAJ01000053.1"/>
</dbReference>
<sequence>MEDQHYNGDIWNQEIVRLFQKFGWNRIGDFDMDVVGSDNSKMGIDTVLMFDTPLKSKPQLAILEAKRYLTTSFSKALLQEWLNRLDSKLLKLRNSDRFYDRFPVARDFTMSDTGIIAVWFSDTENYKDFHPKFLECLRQVTISSRTRKAGMNKIYVLDNARFMRLFALQSAIDGIAHNENLLFTYSPRFNNGEPIVKNKCLTIEYMFSDVIFAELQSKDSASSKTISYIFYFGDLNYNSFKLLKSAFSKTVGWDTEKEIFLYVYDADDEFRKIENDIKERIFDQFTITIKRMVKNINVPDYIVNGE</sequence>
<evidence type="ECO:0000313" key="2">
    <source>
        <dbReference type="Proteomes" id="UP000390763"/>
    </source>
</evidence>
<name>A0AB35ZHL3_9BACT</name>
<evidence type="ECO:0008006" key="3">
    <source>
        <dbReference type="Google" id="ProtNLM"/>
    </source>
</evidence>